<evidence type="ECO:0000259" key="2">
    <source>
        <dbReference type="Pfam" id="PF19313"/>
    </source>
</evidence>
<dbReference type="OrthoDB" id="9786766at2"/>
<gene>
    <name evidence="3" type="ORF">FRZ54_22400</name>
</gene>
<dbReference type="SUPFAM" id="SSF49344">
    <property type="entry name" value="CBD9-like"/>
    <property type="match status" value="1"/>
</dbReference>
<dbReference type="Gene3D" id="2.60.40.1190">
    <property type="match status" value="1"/>
</dbReference>
<keyword evidence="4" id="KW-1185">Reference proteome</keyword>
<dbReference type="AlphaFoldDB" id="A0A5B8V2B0"/>
<dbReference type="EMBL" id="CP042436">
    <property type="protein sequence ID" value="QEC65205.1"/>
    <property type="molecule type" value="Genomic_DNA"/>
</dbReference>
<protein>
    <submittedName>
        <fullName evidence="3">Uncharacterized protein</fullName>
    </submittedName>
</protein>
<reference evidence="3 4" key="1">
    <citation type="journal article" date="2017" name="Curr. Microbiol.">
        <title>Mucilaginibacter ginsenosidivorans sp. nov., Isolated from Soil of Ginseng Field.</title>
        <authorList>
            <person name="Kim M.M."/>
            <person name="Siddiqi M.Z."/>
            <person name="Im W.T."/>
        </authorList>
    </citation>
    <scope>NUCLEOTIDE SEQUENCE [LARGE SCALE GENOMIC DNA]</scope>
    <source>
        <strain evidence="3 4">Gsoil 3017</strain>
    </source>
</reference>
<dbReference type="InterPro" id="IPR045670">
    <property type="entry name" value="DUF5916"/>
</dbReference>
<sequence>MPVCVCQITCKKLGQLVIQSLKRDVNPYYSEGFSIVLDPSNQKSSGFTFGVNASGAQFDGIVQLNSDSFEMDAKWYSATKRYDGYWTAEMAIPFKSLRFPANATQWGVNFIRNDMTNNSFSTWNRVPVAYFGANLGFLGKGIFEAPPAKPGSNNAILPYINTGISNNGNKTITKPNAGLDAKLALTSSLNLDLTFNPDFSQVDVDQQVINLTRYDISFPEKRSFFLENGDLYSTLGSPILRPIFSRKIGLTENGQGISLIGGTRLNGYLDSKTRIEVMDVQSGRQQNNLYQNYFAAIVQREILQHSNVRAFFTNVQSTGGKQARASDTGRFNRVFGTEFNYVAPGSNYDFGAKFSGSLSPTHLGDNLYNTLYVDYFSPKVAATVVFNSVGKNYITLTGFTPRINNFDAARDSTLRLGYYENTNIVTYSIYPKNKKVINTHVLTFNSSVFLNENGSMNETDLNMQYAILFANRRTASITWAHQDIHLPFETGILAGLDNFKPGHYSFGYYTFDYESNFLRPFSWSASAQAGSYFSGSRVSFTGGVKQRIQPWAYLGLSFNYNYVKVAGNSVKPFIAAPTFEFDLNNNMYLTTFVQYNSSLRNVNVNSRFQWRFKPLSDIFLVYAANYASVPTPGTNNYKLTLKVDYWIN</sequence>
<dbReference type="GO" id="GO:0016052">
    <property type="term" value="P:carbohydrate catabolic process"/>
    <property type="evidence" value="ECO:0007669"/>
    <property type="project" value="InterPro"/>
</dbReference>
<dbReference type="GO" id="GO:0004553">
    <property type="term" value="F:hydrolase activity, hydrolyzing O-glycosyl compounds"/>
    <property type="evidence" value="ECO:0007669"/>
    <property type="project" value="InterPro"/>
</dbReference>
<dbReference type="InterPro" id="IPR010502">
    <property type="entry name" value="Carb-bd_dom_fam9"/>
</dbReference>
<proteinExistence type="predicted"/>
<dbReference type="GO" id="GO:0030246">
    <property type="term" value="F:carbohydrate binding"/>
    <property type="evidence" value="ECO:0007669"/>
    <property type="project" value="InterPro"/>
</dbReference>
<evidence type="ECO:0000313" key="4">
    <source>
        <dbReference type="Proteomes" id="UP000321479"/>
    </source>
</evidence>
<organism evidence="3 4">
    <name type="scientific">Mucilaginibacter ginsenosidivorans</name>
    <dbReference type="NCBI Taxonomy" id="398053"/>
    <lineage>
        <taxon>Bacteria</taxon>
        <taxon>Pseudomonadati</taxon>
        <taxon>Bacteroidota</taxon>
        <taxon>Sphingobacteriia</taxon>
        <taxon>Sphingobacteriales</taxon>
        <taxon>Sphingobacteriaceae</taxon>
        <taxon>Mucilaginibacter</taxon>
    </lineage>
</organism>
<dbReference type="Pfam" id="PF19313">
    <property type="entry name" value="DUF5916"/>
    <property type="match status" value="1"/>
</dbReference>
<evidence type="ECO:0000313" key="3">
    <source>
        <dbReference type="EMBL" id="QEC65205.1"/>
    </source>
</evidence>
<dbReference type="KEGG" id="mgin:FRZ54_22400"/>
<dbReference type="Proteomes" id="UP000321479">
    <property type="component" value="Chromosome"/>
</dbReference>
<dbReference type="Pfam" id="PF06452">
    <property type="entry name" value="CBM9_1"/>
    <property type="match status" value="1"/>
</dbReference>
<name>A0A5B8V2B0_9SPHI</name>
<feature type="domain" description="Carbohydrate-binding" evidence="1">
    <location>
        <begin position="22"/>
        <end position="123"/>
    </location>
</feature>
<accession>A0A5B8V2B0</accession>
<feature type="domain" description="DUF5916" evidence="2">
    <location>
        <begin position="156"/>
        <end position="299"/>
    </location>
</feature>
<evidence type="ECO:0000259" key="1">
    <source>
        <dbReference type="Pfam" id="PF06452"/>
    </source>
</evidence>